<name>A0ABQ7CNT0_BRACR</name>
<proteinExistence type="predicted"/>
<dbReference type="EMBL" id="QGKV02000759">
    <property type="protein sequence ID" value="KAF3560855.1"/>
    <property type="molecule type" value="Genomic_DNA"/>
</dbReference>
<dbReference type="Proteomes" id="UP000266723">
    <property type="component" value="Unassembled WGS sequence"/>
</dbReference>
<organism evidence="1 2">
    <name type="scientific">Brassica cretica</name>
    <name type="common">Mustard</name>
    <dbReference type="NCBI Taxonomy" id="69181"/>
    <lineage>
        <taxon>Eukaryota</taxon>
        <taxon>Viridiplantae</taxon>
        <taxon>Streptophyta</taxon>
        <taxon>Embryophyta</taxon>
        <taxon>Tracheophyta</taxon>
        <taxon>Spermatophyta</taxon>
        <taxon>Magnoliopsida</taxon>
        <taxon>eudicotyledons</taxon>
        <taxon>Gunneridae</taxon>
        <taxon>Pentapetalae</taxon>
        <taxon>rosids</taxon>
        <taxon>malvids</taxon>
        <taxon>Brassicales</taxon>
        <taxon>Brassicaceae</taxon>
        <taxon>Brassiceae</taxon>
        <taxon>Brassica</taxon>
    </lineage>
</organism>
<keyword evidence="2" id="KW-1185">Reference proteome</keyword>
<reference evidence="1 2" key="1">
    <citation type="journal article" date="2020" name="BMC Genomics">
        <title>Intraspecific diversification of the crop wild relative Brassica cretica Lam. using demographic model selection.</title>
        <authorList>
            <person name="Kioukis A."/>
            <person name="Michalopoulou V.A."/>
            <person name="Briers L."/>
            <person name="Pirintsos S."/>
            <person name="Studholme D.J."/>
            <person name="Pavlidis P."/>
            <person name="Sarris P.F."/>
        </authorList>
    </citation>
    <scope>NUCLEOTIDE SEQUENCE [LARGE SCALE GENOMIC DNA]</scope>
    <source>
        <strain evidence="2">cv. PFS-1207/04</strain>
    </source>
</reference>
<protein>
    <recommendedName>
        <fullName evidence="3">F-box associated domain-containing protein</fullName>
    </recommendedName>
</protein>
<gene>
    <name evidence="1" type="ORF">DY000_02016719</name>
</gene>
<sequence length="73" mass="8421">MMYDLSGSWCKLVNPGTVRVRTSTENGHIVFAESVYQVYRAFPITYWTSNEGEAHLPRVDVRAHRHWRAGALQ</sequence>
<evidence type="ECO:0008006" key="3">
    <source>
        <dbReference type="Google" id="ProtNLM"/>
    </source>
</evidence>
<evidence type="ECO:0000313" key="1">
    <source>
        <dbReference type="EMBL" id="KAF3560855.1"/>
    </source>
</evidence>
<comment type="caution">
    <text evidence="1">The sequence shown here is derived from an EMBL/GenBank/DDBJ whole genome shotgun (WGS) entry which is preliminary data.</text>
</comment>
<accession>A0ABQ7CNT0</accession>
<evidence type="ECO:0000313" key="2">
    <source>
        <dbReference type="Proteomes" id="UP000266723"/>
    </source>
</evidence>